<dbReference type="AlphaFoldDB" id="A0A1A8XHT6"/>
<reference evidence="2" key="1">
    <citation type="submission" date="2016-06" db="EMBL/GenBank/DDBJ databases">
        <authorList>
            <person name="McIlroy S.J."/>
            <person name="Karst S.M."/>
            <person name="Albertsen M."/>
        </authorList>
    </citation>
    <scope>NUCLEOTIDE SEQUENCE [LARGE SCALE GENOMIC DNA]</scope>
</reference>
<dbReference type="Proteomes" id="UP000199169">
    <property type="component" value="Unassembled WGS sequence"/>
</dbReference>
<evidence type="ECO:0000313" key="2">
    <source>
        <dbReference type="Proteomes" id="UP000199169"/>
    </source>
</evidence>
<gene>
    <name evidence="1" type="ORF">ACCAA_180014</name>
</gene>
<keyword evidence="2" id="KW-1185">Reference proteome</keyword>
<evidence type="ECO:0000313" key="1">
    <source>
        <dbReference type="EMBL" id="SBT04720.1"/>
    </source>
</evidence>
<protein>
    <submittedName>
        <fullName evidence="1">Uncharacterized protein</fullName>
    </submittedName>
</protein>
<name>A0A1A8XHT6_9PROT</name>
<proteinExistence type="predicted"/>
<dbReference type="EMBL" id="FLQX01000090">
    <property type="protein sequence ID" value="SBT04720.1"/>
    <property type="molecule type" value="Genomic_DNA"/>
</dbReference>
<sequence length="91" mass="9830">MMPARRQGGNVFVVTTTAWSRNGRPVPAPTDQAIPLVDDYREHRVGVRVDSCSVKMHSTLIGYGGEMDSKLSVWLRGLVVFSALLVAACAG</sequence>
<accession>A0A1A8XHT6</accession>
<organism evidence="1 2">
    <name type="scientific">Candidatus Accumulibacter aalborgensis</name>
    <dbReference type="NCBI Taxonomy" id="1860102"/>
    <lineage>
        <taxon>Bacteria</taxon>
        <taxon>Pseudomonadati</taxon>
        <taxon>Pseudomonadota</taxon>
        <taxon>Betaproteobacteria</taxon>
        <taxon>Candidatus Accumulibacter</taxon>
    </lineage>
</organism>
<dbReference type="STRING" id="1860102.ACCAA_180014"/>